<keyword evidence="3" id="KW-1185">Reference proteome</keyword>
<dbReference type="RefSeq" id="WP_135872681.1">
    <property type="nucleotide sequence ID" value="NZ_SRSC01000005.1"/>
</dbReference>
<keyword evidence="1" id="KW-0732">Signal</keyword>
<evidence type="ECO:0008006" key="4">
    <source>
        <dbReference type="Google" id="ProtNLM"/>
    </source>
</evidence>
<dbReference type="Proteomes" id="UP000306416">
    <property type="component" value="Unassembled WGS sequence"/>
</dbReference>
<protein>
    <recommendedName>
        <fullName evidence="4">Lipoprotein SmpA/OmlA domain-containing protein</fullName>
    </recommendedName>
</protein>
<evidence type="ECO:0000256" key="1">
    <source>
        <dbReference type="SAM" id="SignalP"/>
    </source>
</evidence>
<evidence type="ECO:0000313" key="2">
    <source>
        <dbReference type="EMBL" id="TGU70280.1"/>
    </source>
</evidence>
<accession>A0A4S1CBD8</accession>
<dbReference type="EMBL" id="SRSC01000005">
    <property type="protein sequence ID" value="TGU70280.1"/>
    <property type="molecule type" value="Genomic_DNA"/>
</dbReference>
<gene>
    <name evidence="2" type="ORF">E4633_18980</name>
</gene>
<sequence length="144" mass="15527">MMKRVGLLVLGAFLGGCLHAAPGEVKKEAAPAAVQAPKKLELSEASLAELIVKDKTTKQEVLAAFGSPVTVEPNQRQLSKELLATIKIALPPIARTKEFWKYNAPPFNPDGSMKSKILSAMIFIDDNGVVVDYLTSYTHVAPPQ</sequence>
<comment type="caution">
    <text evidence="2">The sequence shown here is derived from an EMBL/GenBank/DDBJ whole genome shotgun (WGS) entry which is preliminary data.</text>
</comment>
<evidence type="ECO:0000313" key="3">
    <source>
        <dbReference type="Proteomes" id="UP000306416"/>
    </source>
</evidence>
<dbReference type="AlphaFoldDB" id="A0A4S1CBD8"/>
<dbReference type="PROSITE" id="PS51257">
    <property type="entry name" value="PROKAR_LIPOPROTEIN"/>
    <property type="match status" value="1"/>
</dbReference>
<reference evidence="2 3" key="1">
    <citation type="submission" date="2019-04" db="EMBL/GenBank/DDBJ databases">
        <title>Geobacter oryzae sp. nov., ferric-reducing bacteria isolated from paddy soil.</title>
        <authorList>
            <person name="Xu Z."/>
            <person name="Masuda Y."/>
            <person name="Itoh H."/>
            <person name="Senoo K."/>
        </authorList>
    </citation>
    <scope>NUCLEOTIDE SEQUENCE [LARGE SCALE GENOMIC DNA]</scope>
    <source>
        <strain evidence="2 3">Red111</strain>
    </source>
</reference>
<organism evidence="2 3">
    <name type="scientific">Geomonas terrae</name>
    <dbReference type="NCBI Taxonomy" id="2562681"/>
    <lineage>
        <taxon>Bacteria</taxon>
        <taxon>Pseudomonadati</taxon>
        <taxon>Thermodesulfobacteriota</taxon>
        <taxon>Desulfuromonadia</taxon>
        <taxon>Geobacterales</taxon>
        <taxon>Geobacteraceae</taxon>
        <taxon>Geomonas</taxon>
    </lineage>
</organism>
<feature type="chain" id="PRO_5020410367" description="Lipoprotein SmpA/OmlA domain-containing protein" evidence="1">
    <location>
        <begin position="21"/>
        <end position="144"/>
    </location>
</feature>
<proteinExistence type="predicted"/>
<feature type="signal peptide" evidence="1">
    <location>
        <begin position="1"/>
        <end position="20"/>
    </location>
</feature>
<name>A0A4S1CBD8_9BACT</name>